<sequence>MNLSLGILGAPDLRSQTQFHKVPVNLQNTKTFAPLPWHFRAEPHPSSWLFARIHLSPLCVLKSNGHALIYLPSLTLSLLTSHLYGGVILHLPNWILGPWKLLQRRFVPSA</sequence>
<keyword evidence="2" id="KW-1185">Reference proteome</keyword>
<proteinExistence type="predicted"/>
<dbReference type="Proteomes" id="UP000830671">
    <property type="component" value="Chromosome 10"/>
</dbReference>
<evidence type="ECO:0000313" key="2">
    <source>
        <dbReference type="Proteomes" id="UP000830671"/>
    </source>
</evidence>
<dbReference type="AlphaFoldDB" id="A0A9Q8WAN2"/>
<reference evidence="1" key="1">
    <citation type="journal article" date="2021" name="Mol. Plant Microbe Interact.">
        <title>Complete Genome Sequence of the Plant-Pathogenic Fungus Colletotrichum lupini.</title>
        <authorList>
            <person name="Baroncelli R."/>
            <person name="Pensec F."/>
            <person name="Da Lio D."/>
            <person name="Boufleur T."/>
            <person name="Vicente I."/>
            <person name="Sarrocco S."/>
            <person name="Picot A."/>
            <person name="Baraldi E."/>
            <person name="Sukno S."/>
            <person name="Thon M."/>
            <person name="Le Floch G."/>
        </authorList>
    </citation>
    <scope>NUCLEOTIDE SEQUENCE</scope>
    <source>
        <strain evidence="1">IMI 504893</strain>
    </source>
</reference>
<evidence type="ECO:0000313" key="1">
    <source>
        <dbReference type="EMBL" id="UQC75802.1"/>
    </source>
</evidence>
<dbReference type="EMBL" id="CP019472">
    <property type="protein sequence ID" value="UQC75802.1"/>
    <property type="molecule type" value="Genomic_DNA"/>
</dbReference>
<name>A0A9Q8WAN2_9PEZI</name>
<protein>
    <submittedName>
        <fullName evidence="1">Uncharacterized protein</fullName>
    </submittedName>
</protein>
<gene>
    <name evidence="1" type="ORF">CLUP02_17310</name>
</gene>
<dbReference type="KEGG" id="clup:CLUP02_17310"/>
<organism evidence="1 2">
    <name type="scientific">Colletotrichum lupini</name>
    <dbReference type="NCBI Taxonomy" id="145971"/>
    <lineage>
        <taxon>Eukaryota</taxon>
        <taxon>Fungi</taxon>
        <taxon>Dikarya</taxon>
        <taxon>Ascomycota</taxon>
        <taxon>Pezizomycotina</taxon>
        <taxon>Sordariomycetes</taxon>
        <taxon>Hypocreomycetidae</taxon>
        <taxon>Glomerellales</taxon>
        <taxon>Glomerellaceae</taxon>
        <taxon>Colletotrichum</taxon>
        <taxon>Colletotrichum acutatum species complex</taxon>
    </lineage>
</organism>
<dbReference type="RefSeq" id="XP_049137447.1">
    <property type="nucleotide sequence ID" value="XM_049296223.1"/>
</dbReference>
<accession>A0A9Q8WAN2</accession>
<dbReference type="GeneID" id="73351233"/>